<evidence type="ECO:0000256" key="3">
    <source>
        <dbReference type="ARBA" id="ARBA00023180"/>
    </source>
</evidence>
<dbReference type="InterPro" id="IPR023796">
    <property type="entry name" value="Serpin_dom"/>
</dbReference>
<dbReference type="GeneID" id="123026770"/>
<dbReference type="RefSeq" id="XP_044292700.1">
    <property type="nucleotide sequence ID" value="XM_044436765.1"/>
</dbReference>
<keyword evidence="2" id="KW-0732">Signal</keyword>
<comment type="similarity">
    <text evidence="1 4">Belongs to the serpin family.</text>
</comment>
<dbReference type="InterPro" id="IPR042185">
    <property type="entry name" value="Serpin_sf_2"/>
</dbReference>
<dbReference type="InterPro" id="IPR023795">
    <property type="entry name" value="Serpin_CS"/>
</dbReference>
<dbReference type="PANTHER" id="PTHR11461:SF191">
    <property type="entry name" value="PROTEIN Z-DEPENDENT PROTEASE INHIBITOR"/>
    <property type="match status" value="1"/>
</dbReference>
<dbReference type="Gene3D" id="2.30.39.10">
    <property type="entry name" value="Alpha-1-antitrypsin, domain 1"/>
    <property type="match status" value="1"/>
</dbReference>
<dbReference type="PROSITE" id="PS00284">
    <property type="entry name" value="SERPIN"/>
    <property type="match status" value="1"/>
</dbReference>
<evidence type="ECO:0000256" key="1">
    <source>
        <dbReference type="ARBA" id="ARBA00009500"/>
    </source>
</evidence>
<sequence>MPSWVPKASKPASWPRCSTFGVPRVHLTIREMVQGSTSLMSGVFWGKLWRVVSNHFPSRSSLLNCNMKARLFLALFVLCTKRCLSNGTAEVSSENLWLLNDTDQQYPDIIAPDPFEETSAPAFSMHNFTEKITNFGFNLYRKIAMKHDNNVFFSPLSMSFTLAAFLLASSGETHNQIAECLDLHLPNGRENEFLALFQQLRDNFTKNEDFTLLQTSFSFIQKDFQIRDIFLNLSKQYFDMEFLSVDFRNSTLAKNIVNEHIKQRLRGKIPMLFDTFDQQTKIILMNYILFRGKWLHPFSSKFTEVEPFHIDKYRTVHVPMMFKTEKFAYTEDKNLQCTVLKLPYKGNAHMLIVMPEKGADYMSIEDHVTSELVESWLKTMQTRKTEIYFPKFKLDQTYYMEQMLQEMGIKDLFSYKADLSNLTDQKYAKVSQILQRSVIHVDERGTEAAAISKSEVMAFSLPLTIRVNQPFLFMIYDGHLKVLLFVGRVTNPMEL</sequence>
<protein>
    <submittedName>
        <fullName evidence="6">Serpin family A member 10</fullName>
    </submittedName>
</protein>
<dbReference type="PANTHER" id="PTHR11461">
    <property type="entry name" value="SERINE PROTEASE INHIBITOR, SERPIN"/>
    <property type="match status" value="1"/>
</dbReference>
<dbReference type="Proteomes" id="UP000694545">
    <property type="component" value="Unplaced"/>
</dbReference>
<dbReference type="GO" id="GO:0004867">
    <property type="term" value="F:serine-type endopeptidase inhibitor activity"/>
    <property type="evidence" value="ECO:0007669"/>
    <property type="project" value="InterPro"/>
</dbReference>
<dbReference type="InterPro" id="IPR000215">
    <property type="entry name" value="Serpin_fam"/>
</dbReference>
<dbReference type="InterPro" id="IPR033835">
    <property type="entry name" value="PZI_serpin_dom"/>
</dbReference>
<evidence type="ECO:0000313" key="7">
    <source>
        <dbReference type="Proteomes" id="UP000694545"/>
    </source>
</evidence>
<dbReference type="CTD" id="51156"/>
<name>A0A8D2IML6_VARKO</name>
<evidence type="ECO:0000256" key="2">
    <source>
        <dbReference type="ARBA" id="ARBA00022729"/>
    </source>
</evidence>
<dbReference type="RefSeq" id="XP_044292701.1">
    <property type="nucleotide sequence ID" value="XM_044436766.1"/>
</dbReference>
<dbReference type="InterPro" id="IPR042178">
    <property type="entry name" value="Serpin_sf_1"/>
</dbReference>
<dbReference type="KEGG" id="vko:123026770"/>
<dbReference type="AlphaFoldDB" id="A0A8D2IML6"/>
<evidence type="ECO:0000313" key="6">
    <source>
        <dbReference type="Ensembl" id="ENSVKKP00000000657.1"/>
    </source>
</evidence>
<evidence type="ECO:0000256" key="4">
    <source>
        <dbReference type="RuleBase" id="RU000411"/>
    </source>
</evidence>
<dbReference type="FunFam" id="3.30.497.10:FF:000001">
    <property type="entry name" value="Serine protease inhibitor"/>
    <property type="match status" value="1"/>
</dbReference>
<dbReference type="FunFam" id="2.30.39.10:FF:000003">
    <property type="entry name" value="alpha-1-antitrypsin isoform X1"/>
    <property type="match status" value="1"/>
</dbReference>
<dbReference type="Ensembl" id="ENSVKKT00000000683.1">
    <property type="protein sequence ID" value="ENSVKKP00000000657.1"/>
    <property type="gene ID" value="ENSVKKG00000000581.1"/>
</dbReference>
<dbReference type="Pfam" id="PF00079">
    <property type="entry name" value="Serpin"/>
    <property type="match status" value="1"/>
</dbReference>
<organism evidence="6 7">
    <name type="scientific">Varanus komodoensis</name>
    <name type="common">Komodo dragon</name>
    <dbReference type="NCBI Taxonomy" id="61221"/>
    <lineage>
        <taxon>Eukaryota</taxon>
        <taxon>Metazoa</taxon>
        <taxon>Chordata</taxon>
        <taxon>Craniata</taxon>
        <taxon>Vertebrata</taxon>
        <taxon>Euteleostomi</taxon>
        <taxon>Lepidosauria</taxon>
        <taxon>Squamata</taxon>
        <taxon>Bifurcata</taxon>
        <taxon>Unidentata</taxon>
        <taxon>Episquamata</taxon>
        <taxon>Toxicofera</taxon>
        <taxon>Anguimorpha</taxon>
        <taxon>Paleoanguimorpha</taxon>
        <taxon>Varanoidea</taxon>
        <taxon>Varanidae</taxon>
        <taxon>Varanus</taxon>
    </lineage>
</organism>
<keyword evidence="3" id="KW-0325">Glycoprotein</keyword>
<dbReference type="InterPro" id="IPR036186">
    <property type="entry name" value="Serpin_sf"/>
</dbReference>
<dbReference type="Gene3D" id="3.30.497.10">
    <property type="entry name" value="Antithrombin, subunit I, domain 2"/>
    <property type="match status" value="1"/>
</dbReference>
<dbReference type="CDD" id="cd02055">
    <property type="entry name" value="serpinA10_PZI"/>
    <property type="match status" value="1"/>
</dbReference>
<dbReference type="SMART" id="SM00093">
    <property type="entry name" value="SERPIN"/>
    <property type="match status" value="1"/>
</dbReference>
<dbReference type="OMA" id="METFHIN"/>
<keyword evidence="7" id="KW-1185">Reference proteome</keyword>
<feature type="domain" description="Serpin" evidence="5">
    <location>
        <begin position="137"/>
        <end position="492"/>
    </location>
</feature>
<accession>A0A8D2IML6</accession>
<dbReference type="GO" id="GO:0007596">
    <property type="term" value="P:blood coagulation"/>
    <property type="evidence" value="ECO:0007669"/>
    <property type="project" value="InterPro"/>
</dbReference>
<gene>
    <name evidence="6" type="primary">SERPINA10</name>
</gene>
<proteinExistence type="inferred from homology"/>
<dbReference type="GO" id="GO:0005615">
    <property type="term" value="C:extracellular space"/>
    <property type="evidence" value="ECO:0007669"/>
    <property type="project" value="InterPro"/>
</dbReference>
<dbReference type="RefSeq" id="XP_044292702.1">
    <property type="nucleotide sequence ID" value="XM_044436767.1"/>
</dbReference>
<evidence type="ECO:0000259" key="5">
    <source>
        <dbReference type="SMART" id="SM00093"/>
    </source>
</evidence>
<reference evidence="6" key="1">
    <citation type="submission" date="2025-08" db="UniProtKB">
        <authorList>
            <consortium name="Ensembl"/>
        </authorList>
    </citation>
    <scope>IDENTIFICATION</scope>
</reference>
<dbReference type="OrthoDB" id="10063692at2759"/>
<reference evidence="6" key="2">
    <citation type="submission" date="2025-09" db="UniProtKB">
        <authorList>
            <consortium name="Ensembl"/>
        </authorList>
    </citation>
    <scope>IDENTIFICATION</scope>
</reference>
<dbReference type="SUPFAM" id="SSF56574">
    <property type="entry name" value="Serpins"/>
    <property type="match status" value="1"/>
</dbReference>